<evidence type="ECO:0000313" key="9">
    <source>
        <dbReference type="Proteomes" id="UP000250235"/>
    </source>
</evidence>
<dbReference type="OrthoDB" id="1892195at2759"/>
<evidence type="ECO:0000259" key="5">
    <source>
        <dbReference type="Pfam" id="PF03468"/>
    </source>
</evidence>
<keyword evidence="9" id="KW-1185">Reference proteome</keyword>
<evidence type="ECO:0000256" key="1">
    <source>
        <dbReference type="ARBA" id="ARBA00023054"/>
    </source>
</evidence>
<dbReference type="InterPro" id="IPR005380">
    <property type="entry name" value="XS_domain"/>
</dbReference>
<feature type="domain" description="XS" evidence="5">
    <location>
        <begin position="242"/>
        <end position="352"/>
    </location>
</feature>
<dbReference type="Pfam" id="PF03468">
    <property type="entry name" value="XS"/>
    <property type="match status" value="1"/>
</dbReference>
<dbReference type="AlphaFoldDB" id="A0A2Z7BHJ0"/>
<protein>
    <recommendedName>
        <fullName evidence="10">XH/XS domain-containing protein</fullName>
    </recommendedName>
</protein>
<evidence type="ECO:0000259" key="7">
    <source>
        <dbReference type="Pfam" id="PF03470"/>
    </source>
</evidence>
<dbReference type="GO" id="GO:0080188">
    <property type="term" value="P:gene silencing by siRNA-directed DNA methylation"/>
    <property type="evidence" value="ECO:0007669"/>
    <property type="project" value="InterPro"/>
</dbReference>
<sequence>MSHRRERGSGSNRDMEIEELRIRYFRELRDERVKIRGSGNYLVCPYCRDNGRKEYDFRGLTMHATCIANDSKSANLRQKAQHLGLLMYFDWFTPTDQMSLSPSQRSPRRIKTDDKSKLENSIGKTSLSNVLNADGKVLFSFEGTIKSIDTFEQTENAVIRASTRTAKPRESMLEPGKTMKQKGIVDDIDDLCVKPGGIFAGPGEMGVFAKDYLEKSHGRVVGGNSHSMLSELVLAHTHKGFDEPIVWPWMAVIANLPVEKKDGRYVGDSGRGLKEKWIRQGYKPLKIQPLWNFHGHSGYAVVEFSKDWEGFKNAMAFEKAFEMDHCGKRDWYATKDKGDKIYGWLARGEEYRSGGILGKHLRKNGDLKTVSDIQIIEKRNNMKLLSNLSEALESKSKKCEEIKENISKTEIFVSTNLSQMEHMVQKFNEEMKKMLDDASDQLRRVSEDHAKSKAELEAQREVLKSREKELRGRQHLNQSERRKLHHQKEMIEMAIREQRNADYKMLKLAEDQKRDKELLHKKIIELEVKLDKKQALELQIERLKGAVEVMKHMTEGSENEEKILESIKEELQEKEYELEGLESLNQALIVKERNTNDELQEAHKELIKCLRDSRANICIKKMGELDAKPFLLAAKRKYSNEEALEKAAETCSLWEDYLRDPGWHPYKVICVDGKHKEILDEDDEKLKELKTELGDEIYEAVTVALNEMNEYNPSGRYPVPELWNTKEKRKASLTEGIELLFKHWKLLKAKNRRN</sequence>
<feature type="domain" description="Factor of DNA methylation 1-5/IDN2" evidence="6">
    <location>
        <begin position="620"/>
        <end position="750"/>
    </location>
</feature>
<dbReference type="PANTHER" id="PTHR21596">
    <property type="entry name" value="RIBONUCLEASE P SUBUNIT P38"/>
    <property type="match status" value="1"/>
</dbReference>
<keyword evidence="2" id="KW-0943">RNA-mediated gene silencing</keyword>
<gene>
    <name evidence="8" type="ORF">F511_26493</name>
</gene>
<evidence type="ECO:0008006" key="10">
    <source>
        <dbReference type="Google" id="ProtNLM"/>
    </source>
</evidence>
<dbReference type="Gene3D" id="3.30.70.2890">
    <property type="entry name" value="XS domain"/>
    <property type="match status" value="1"/>
</dbReference>
<name>A0A2Z7BHJ0_9LAMI</name>
<proteinExistence type="predicted"/>
<keyword evidence="1 3" id="KW-0175">Coiled coil</keyword>
<dbReference type="InterPro" id="IPR005379">
    <property type="entry name" value="FDM1-5/IDN2_XH"/>
</dbReference>
<dbReference type="Proteomes" id="UP000250235">
    <property type="component" value="Unassembled WGS sequence"/>
</dbReference>
<dbReference type="EMBL" id="KV005690">
    <property type="protein sequence ID" value="KZV33730.1"/>
    <property type="molecule type" value="Genomic_DNA"/>
</dbReference>
<evidence type="ECO:0000313" key="8">
    <source>
        <dbReference type="EMBL" id="KZV33730.1"/>
    </source>
</evidence>
<accession>A0A2Z7BHJ0</accession>
<organism evidence="8 9">
    <name type="scientific">Dorcoceras hygrometricum</name>
    <dbReference type="NCBI Taxonomy" id="472368"/>
    <lineage>
        <taxon>Eukaryota</taxon>
        <taxon>Viridiplantae</taxon>
        <taxon>Streptophyta</taxon>
        <taxon>Embryophyta</taxon>
        <taxon>Tracheophyta</taxon>
        <taxon>Spermatophyta</taxon>
        <taxon>Magnoliopsida</taxon>
        <taxon>eudicotyledons</taxon>
        <taxon>Gunneridae</taxon>
        <taxon>Pentapetalae</taxon>
        <taxon>asterids</taxon>
        <taxon>lamiids</taxon>
        <taxon>Lamiales</taxon>
        <taxon>Gesneriaceae</taxon>
        <taxon>Didymocarpoideae</taxon>
        <taxon>Trichosporeae</taxon>
        <taxon>Loxocarpinae</taxon>
        <taxon>Dorcoceras</taxon>
    </lineage>
</organism>
<feature type="coiled-coil region" evidence="3">
    <location>
        <begin position="385"/>
        <end position="473"/>
    </location>
</feature>
<feature type="coiled-coil region" evidence="3">
    <location>
        <begin position="509"/>
        <end position="591"/>
    </location>
</feature>
<dbReference type="InterPro" id="IPR038588">
    <property type="entry name" value="XS_domain_sf"/>
</dbReference>
<evidence type="ECO:0000259" key="6">
    <source>
        <dbReference type="Pfam" id="PF03469"/>
    </source>
</evidence>
<dbReference type="InterPro" id="IPR005381">
    <property type="entry name" value="Znf-XS_domain"/>
</dbReference>
<dbReference type="InterPro" id="IPR045177">
    <property type="entry name" value="FDM1-5/IDN2"/>
</dbReference>
<dbReference type="CDD" id="cd12266">
    <property type="entry name" value="RRM_like_XS"/>
    <property type="match status" value="1"/>
</dbReference>
<feature type="domain" description="Zinc finger-XS" evidence="7">
    <location>
        <begin position="44"/>
        <end position="85"/>
    </location>
</feature>
<dbReference type="Pfam" id="PF03470">
    <property type="entry name" value="zf-XS"/>
    <property type="match status" value="1"/>
</dbReference>
<evidence type="ECO:0000256" key="2">
    <source>
        <dbReference type="ARBA" id="ARBA00023158"/>
    </source>
</evidence>
<evidence type="ECO:0000256" key="4">
    <source>
        <dbReference type="SAM" id="MobiDB-lite"/>
    </source>
</evidence>
<dbReference type="PANTHER" id="PTHR21596:SF23">
    <property type="entry name" value="FACTOR OF DNA METHYLATION 4"/>
    <property type="match status" value="1"/>
</dbReference>
<evidence type="ECO:0000256" key="3">
    <source>
        <dbReference type="SAM" id="Coils"/>
    </source>
</evidence>
<feature type="region of interest" description="Disordered" evidence="4">
    <location>
        <begin position="98"/>
        <end position="117"/>
    </location>
</feature>
<dbReference type="Pfam" id="PF03469">
    <property type="entry name" value="XH"/>
    <property type="match status" value="1"/>
</dbReference>
<reference evidence="8 9" key="1">
    <citation type="journal article" date="2015" name="Proc. Natl. Acad. Sci. U.S.A.">
        <title>The resurrection genome of Boea hygrometrica: A blueprint for survival of dehydration.</title>
        <authorList>
            <person name="Xiao L."/>
            <person name="Yang G."/>
            <person name="Zhang L."/>
            <person name="Yang X."/>
            <person name="Zhao S."/>
            <person name="Ji Z."/>
            <person name="Zhou Q."/>
            <person name="Hu M."/>
            <person name="Wang Y."/>
            <person name="Chen M."/>
            <person name="Xu Y."/>
            <person name="Jin H."/>
            <person name="Xiao X."/>
            <person name="Hu G."/>
            <person name="Bao F."/>
            <person name="Hu Y."/>
            <person name="Wan P."/>
            <person name="Li L."/>
            <person name="Deng X."/>
            <person name="Kuang T."/>
            <person name="Xiang C."/>
            <person name="Zhu J.K."/>
            <person name="Oliver M.J."/>
            <person name="He Y."/>
        </authorList>
    </citation>
    <scope>NUCLEOTIDE SEQUENCE [LARGE SCALE GENOMIC DNA]</scope>
    <source>
        <strain evidence="9">cv. XS01</strain>
    </source>
</reference>